<evidence type="ECO:0000313" key="5">
    <source>
        <dbReference type="EMBL" id="KZM22002.1"/>
    </source>
</evidence>
<dbReference type="PROSITE" id="PS51683">
    <property type="entry name" value="SAM_OMT_II"/>
    <property type="match status" value="1"/>
</dbReference>
<dbReference type="SUPFAM" id="SSF46785">
    <property type="entry name" value="Winged helix' DNA-binding domain"/>
    <property type="match status" value="1"/>
</dbReference>
<dbReference type="GO" id="GO:0032259">
    <property type="term" value="P:methylation"/>
    <property type="evidence" value="ECO:0007669"/>
    <property type="project" value="UniProtKB-KW"/>
</dbReference>
<dbReference type="Gene3D" id="3.40.50.150">
    <property type="entry name" value="Vaccinia Virus protein VP39"/>
    <property type="match status" value="1"/>
</dbReference>
<accession>A0A163BUH8</accession>
<keyword evidence="6" id="KW-1185">Reference proteome</keyword>
<dbReference type="Gene3D" id="1.10.10.10">
    <property type="entry name" value="Winged helix-like DNA-binding domain superfamily/Winged helix DNA-binding domain"/>
    <property type="match status" value="1"/>
</dbReference>
<dbReference type="PANTHER" id="PTHR43712">
    <property type="entry name" value="PUTATIVE (AFU_ORTHOLOGUE AFUA_4G14580)-RELATED"/>
    <property type="match status" value="1"/>
</dbReference>
<proteinExistence type="predicted"/>
<keyword evidence="2 5" id="KW-0808">Transferase</keyword>
<gene>
    <name evidence="5" type="ORF">ST47_g6848</name>
</gene>
<dbReference type="Proteomes" id="UP000076837">
    <property type="component" value="Unassembled WGS sequence"/>
</dbReference>
<organism evidence="5 6">
    <name type="scientific">Didymella rabiei</name>
    <name type="common">Chickpea ascochyta blight fungus</name>
    <name type="synonym">Mycosphaerella rabiei</name>
    <dbReference type="NCBI Taxonomy" id="5454"/>
    <lineage>
        <taxon>Eukaryota</taxon>
        <taxon>Fungi</taxon>
        <taxon>Dikarya</taxon>
        <taxon>Ascomycota</taxon>
        <taxon>Pezizomycotina</taxon>
        <taxon>Dothideomycetes</taxon>
        <taxon>Pleosporomycetidae</taxon>
        <taxon>Pleosporales</taxon>
        <taxon>Pleosporineae</taxon>
        <taxon>Didymellaceae</taxon>
        <taxon>Ascochyta</taxon>
    </lineage>
</organism>
<keyword evidence="3" id="KW-0949">S-adenosyl-L-methionine</keyword>
<sequence>MAVDQQNAFASSNGDTTFEANSALPTAGIAVHANNPEAVPGLLKELSKLEETQSVHRDDIRLAMLVHARALVRALETPRETMIKHNWAQASVRQLIMKACRNAGVFGVLGDKPLTIHEIAGKIGKPCKALARLMRHIAAMGYITETGTDEYAATRFSKALTLRSIGDAYPALAGGAHISCSKLAEYMQMTNYESPSDGREGPYQYAFNTKLNMFEYMQAHPPLGEQFNYHMSGYRQGRPSWMDQNFYPVEEQLISGMETSDDAVLLVDVGGGIGHDLEEFRTKHPAAPGRLVLQDLSSVINGIQELDPKIERMEHDFHAEQPLKAARAYYMHSVLHDWTDDVGKSILKQIAGAMKRGYSKLLINENVIPDIKADWQATALDVMMMTLFASQERTSSDWSQLLETPELGLKIVRIWSVEHSQESLIECELA</sequence>
<keyword evidence="1 5" id="KW-0489">Methyltransferase</keyword>
<evidence type="ECO:0000256" key="3">
    <source>
        <dbReference type="ARBA" id="ARBA00022691"/>
    </source>
</evidence>
<evidence type="ECO:0000256" key="2">
    <source>
        <dbReference type="ARBA" id="ARBA00022679"/>
    </source>
</evidence>
<dbReference type="GO" id="GO:0008171">
    <property type="term" value="F:O-methyltransferase activity"/>
    <property type="evidence" value="ECO:0007669"/>
    <property type="project" value="InterPro"/>
</dbReference>
<protein>
    <submittedName>
        <fullName evidence="5">O-methyltransferase</fullName>
    </submittedName>
</protein>
<dbReference type="PANTHER" id="PTHR43712:SF17">
    <property type="entry name" value="O-METHYLTRANSFERASE"/>
    <property type="match status" value="1"/>
</dbReference>
<reference evidence="5 6" key="1">
    <citation type="journal article" date="2016" name="Sci. Rep.">
        <title>Draft genome sequencing and secretome analysis of fungal phytopathogen Ascochyta rabiei provides insight into the necrotrophic effector repertoire.</title>
        <authorList>
            <person name="Verma S."/>
            <person name="Gazara R.K."/>
            <person name="Nizam S."/>
            <person name="Parween S."/>
            <person name="Chattopadhyay D."/>
            <person name="Verma P.K."/>
        </authorList>
    </citation>
    <scope>NUCLEOTIDE SEQUENCE [LARGE SCALE GENOMIC DNA]</scope>
    <source>
        <strain evidence="5 6">ArDII</strain>
    </source>
</reference>
<dbReference type="Pfam" id="PF00891">
    <property type="entry name" value="Methyltransf_2"/>
    <property type="match status" value="1"/>
</dbReference>
<dbReference type="InterPro" id="IPR001077">
    <property type="entry name" value="COMT_C"/>
</dbReference>
<dbReference type="OrthoDB" id="3340390at2759"/>
<dbReference type="InterPro" id="IPR036388">
    <property type="entry name" value="WH-like_DNA-bd_sf"/>
</dbReference>
<evidence type="ECO:0000259" key="4">
    <source>
        <dbReference type="Pfam" id="PF00891"/>
    </source>
</evidence>
<dbReference type="AlphaFoldDB" id="A0A163BUH8"/>
<dbReference type="SUPFAM" id="SSF53335">
    <property type="entry name" value="S-adenosyl-L-methionine-dependent methyltransferases"/>
    <property type="match status" value="1"/>
</dbReference>
<dbReference type="InterPro" id="IPR036390">
    <property type="entry name" value="WH_DNA-bd_sf"/>
</dbReference>
<evidence type="ECO:0000256" key="1">
    <source>
        <dbReference type="ARBA" id="ARBA00022603"/>
    </source>
</evidence>
<feature type="domain" description="O-methyltransferase C-terminal" evidence="4">
    <location>
        <begin position="262"/>
        <end position="403"/>
    </location>
</feature>
<name>A0A163BUH8_DIDRA</name>
<dbReference type="InterPro" id="IPR029063">
    <property type="entry name" value="SAM-dependent_MTases_sf"/>
</dbReference>
<evidence type="ECO:0000313" key="6">
    <source>
        <dbReference type="Proteomes" id="UP000076837"/>
    </source>
</evidence>
<dbReference type="EMBL" id="JYNV01000229">
    <property type="protein sequence ID" value="KZM22002.1"/>
    <property type="molecule type" value="Genomic_DNA"/>
</dbReference>
<dbReference type="InterPro" id="IPR016461">
    <property type="entry name" value="COMT-like"/>
</dbReference>
<comment type="caution">
    <text evidence="5">The sequence shown here is derived from an EMBL/GenBank/DDBJ whole genome shotgun (WGS) entry which is preliminary data.</text>
</comment>